<evidence type="ECO:0000313" key="2">
    <source>
        <dbReference type="Proteomes" id="UP000692816"/>
    </source>
</evidence>
<dbReference type="EMBL" id="JAGEPA010000001">
    <property type="protein sequence ID" value="MBO1427874.1"/>
    <property type="molecule type" value="Genomic_DNA"/>
</dbReference>
<keyword evidence="2" id="KW-1185">Reference proteome</keyword>
<reference evidence="1" key="1">
    <citation type="journal article" date="2021" name="Int. J. Syst. Evol. Microbiol.">
        <title>Bradyrhizobium septentrionale sp. nov. (sv. septentrionale) and Bradyrhizobium quebecense sp. nov. (sv. septentrionale) associated with legumes native to Canada possess rearranged symbiosis genes and numerous insertion sequences.</title>
        <authorList>
            <person name="Bromfield E.S.P."/>
            <person name="Cloutier S."/>
        </authorList>
    </citation>
    <scope>NUCLEOTIDE SEQUENCE</scope>
    <source>
        <strain evidence="1">12S5</strain>
    </source>
</reference>
<protein>
    <submittedName>
        <fullName evidence="1">Uncharacterized protein</fullName>
    </submittedName>
</protein>
<evidence type="ECO:0000313" key="1">
    <source>
        <dbReference type="EMBL" id="MBO1427874.1"/>
    </source>
</evidence>
<name>A0ABS3M8S4_9BRAD</name>
<dbReference type="Proteomes" id="UP000692816">
    <property type="component" value="Unassembled WGS sequence"/>
</dbReference>
<comment type="caution">
    <text evidence="1">The sequence shown here is derived from an EMBL/GenBank/DDBJ whole genome shotgun (WGS) entry which is preliminary data.</text>
</comment>
<gene>
    <name evidence="1" type="ORF">J4P68_00290</name>
</gene>
<sequence>MSNPNVTTATWNDGFCAEFDGKLMPNSFATDEHSVARWIGDNVVCLNAEHPKKLRKGIRIVPVSVRVEIEE</sequence>
<organism evidence="1 2">
    <name type="scientific">Bradyrhizobium quebecense</name>
    <dbReference type="NCBI Taxonomy" id="2748629"/>
    <lineage>
        <taxon>Bacteria</taxon>
        <taxon>Pseudomonadati</taxon>
        <taxon>Pseudomonadota</taxon>
        <taxon>Alphaproteobacteria</taxon>
        <taxon>Hyphomicrobiales</taxon>
        <taxon>Nitrobacteraceae</taxon>
        <taxon>Bradyrhizobium</taxon>
    </lineage>
</organism>
<proteinExistence type="predicted"/>
<accession>A0ABS3M8S4</accession>
<dbReference type="RefSeq" id="WP_207829643.1">
    <property type="nucleotide sequence ID" value="NZ_CP088282.1"/>
</dbReference>